<evidence type="ECO:0000256" key="4">
    <source>
        <dbReference type="ARBA" id="ARBA00023125"/>
    </source>
</evidence>
<keyword evidence="7" id="KW-0808">Transferase</keyword>
<keyword evidence="7" id="KW-0032">Aminotransferase</keyword>
<dbReference type="Gene3D" id="3.40.640.10">
    <property type="entry name" value="Type I PLP-dependent aspartate aminotransferase-like (Major domain)"/>
    <property type="match status" value="1"/>
</dbReference>
<dbReference type="KEGG" id="njp:NEJAP_3254"/>
<keyword evidence="4" id="KW-0238">DNA-binding</keyword>
<keyword evidence="8" id="KW-1185">Reference proteome</keyword>
<evidence type="ECO:0000256" key="5">
    <source>
        <dbReference type="ARBA" id="ARBA00023163"/>
    </source>
</evidence>
<dbReference type="CDD" id="cd00609">
    <property type="entry name" value="AAT_like"/>
    <property type="match status" value="1"/>
</dbReference>
<dbReference type="SMART" id="SM00345">
    <property type="entry name" value="HTH_GNTR"/>
    <property type="match status" value="1"/>
</dbReference>
<dbReference type="InterPro" id="IPR015421">
    <property type="entry name" value="PyrdxlP-dep_Trfase_major"/>
</dbReference>
<dbReference type="PROSITE" id="PS50949">
    <property type="entry name" value="HTH_GNTR"/>
    <property type="match status" value="1"/>
</dbReference>
<dbReference type="GO" id="GO:0030170">
    <property type="term" value="F:pyridoxal phosphate binding"/>
    <property type="evidence" value="ECO:0007669"/>
    <property type="project" value="InterPro"/>
</dbReference>
<proteinExistence type="inferred from homology"/>
<dbReference type="Pfam" id="PF00392">
    <property type="entry name" value="GntR"/>
    <property type="match status" value="1"/>
</dbReference>
<evidence type="ECO:0000313" key="8">
    <source>
        <dbReference type="Proteomes" id="UP000595332"/>
    </source>
</evidence>
<dbReference type="CDD" id="cd07377">
    <property type="entry name" value="WHTH_GntR"/>
    <property type="match status" value="1"/>
</dbReference>
<dbReference type="AlphaFoldDB" id="A0A7R6PJ67"/>
<dbReference type="InterPro" id="IPR036390">
    <property type="entry name" value="WH_DNA-bd_sf"/>
</dbReference>
<sequence>MFKQLFHLSPDSTATLQQQVRAQISKAILEGHIPADVQLPSTRELAKMLKISRNTVIIAYQDLIADGYLISKERAGFYVDPTILKGNICGRKEKTVNTNGTPDWGHFLKFRPTTKRLNKQRLWQESPYPFIYGQLDPEMFPFNHWRECCLDSVRIQAAKTWSSDHYDADDPLLIEQIHSRVLPRRGIWAEPEEILITVGAQHALYMTLNVLLNKDTLFGLEEPGYPDLNRMAEFTGSETRCLDIDANGLIINDELDECDLIFTTPSHQFPSTVTMPLENRKALLERAVEDNFLIIEDDYECETNFSSYPTPALKSLDTNERVIYIGSLSKTLSPGLRMGYIVAPKELITEMREFRRMMLRHPPMNNQRAVGLFLERGYHDSLIRNLLEVYESRWNIMKDSINDLLPNTTIPPAFGGSAYWIECDEQLNSHRLKQEAMDQGIIIETGDIYYYCNTPPLNCFRLGYSSIATERIRPGLERLAKLVESQLS</sequence>
<dbReference type="GO" id="GO:0003677">
    <property type="term" value="F:DNA binding"/>
    <property type="evidence" value="ECO:0007669"/>
    <property type="project" value="UniProtKB-KW"/>
</dbReference>
<dbReference type="PANTHER" id="PTHR46577:SF1">
    <property type="entry name" value="HTH-TYPE TRANSCRIPTIONAL REGULATORY PROTEIN GABR"/>
    <property type="match status" value="1"/>
</dbReference>
<evidence type="ECO:0000256" key="1">
    <source>
        <dbReference type="ARBA" id="ARBA00005384"/>
    </source>
</evidence>
<keyword evidence="2" id="KW-0663">Pyridoxal phosphate</keyword>
<dbReference type="Pfam" id="PF00155">
    <property type="entry name" value="Aminotran_1_2"/>
    <property type="match status" value="1"/>
</dbReference>
<protein>
    <submittedName>
        <fullName evidence="7">GntR family transcriptional regulator/MocR family aminotransferase</fullName>
    </submittedName>
</protein>
<dbReference type="RefSeq" id="WP_201348311.1">
    <property type="nucleotide sequence ID" value="NZ_AP014546.1"/>
</dbReference>
<dbReference type="GO" id="GO:0008483">
    <property type="term" value="F:transaminase activity"/>
    <property type="evidence" value="ECO:0007669"/>
    <property type="project" value="UniProtKB-KW"/>
</dbReference>
<accession>A0A7R6PJ67</accession>
<dbReference type="Gene3D" id="1.10.10.10">
    <property type="entry name" value="Winged helix-like DNA-binding domain superfamily/Winged helix DNA-binding domain"/>
    <property type="match status" value="1"/>
</dbReference>
<feature type="domain" description="HTH gntR-type" evidence="6">
    <location>
        <begin position="14"/>
        <end position="82"/>
    </location>
</feature>
<evidence type="ECO:0000313" key="7">
    <source>
        <dbReference type="EMBL" id="BBB31192.1"/>
    </source>
</evidence>
<dbReference type="EMBL" id="AP014546">
    <property type="protein sequence ID" value="BBB31192.1"/>
    <property type="molecule type" value="Genomic_DNA"/>
</dbReference>
<gene>
    <name evidence="7" type="ORF">NEJAP_3254</name>
</gene>
<comment type="similarity">
    <text evidence="1">In the C-terminal section; belongs to the class-I pyridoxal-phosphate-dependent aminotransferase family.</text>
</comment>
<organism evidence="7 8">
    <name type="scientific">Neptunomonas japonica JAMM 1380</name>
    <dbReference type="NCBI Taxonomy" id="1441457"/>
    <lineage>
        <taxon>Bacteria</taxon>
        <taxon>Pseudomonadati</taxon>
        <taxon>Pseudomonadota</taxon>
        <taxon>Gammaproteobacteria</taxon>
        <taxon>Oceanospirillales</taxon>
        <taxon>Oceanospirillaceae</taxon>
        <taxon>Neptunomonas</taxon>
    </lineage>
</organism>
<dbReference type="InterPro" id="IPR000524">
    <property type="entry name" value="Tscrpt_reg_HTH_GntR"/>
</dbReference>
<dbReference type="Proteomes" id="UP000595332">
    <property type="component" value="Chromosome"/>
</dbReference>
<keyword evidence="5" id="KW-0804">Transcription</keyword>
<dbReference type="InterPro" id="IPR004839">
    <property type="entry name" value="Aminotransferase_I/II_large"/>
</dbReference>
<dbReference type="InterPro" id="IPR036388">
    <property type="entry name" value="WH-like_DNA-bd_sf"/>
</dbReference>
<evidence type="ECO:0000256" key="3">
    <source>
        <dbReference type="ARBA" id="ARBA00023015"/>
    </source>
</evidence>
<dbReference type="GO" id="GO:0003700">
    <property type="term" value="F:DNA-binding transcription factor activity"/>
    <property type="evidence" value="ECO:0007669"/>
    <property type="project" value="InterPro"/>
</dbReference>
<evidence type="ECO:0000259" key="6">
    <source>
        <dbReference type="PROSITE" id="PS50949"/>
    </source>
</evidence>
<dbReference type="PANTHER" id="PTHR46577">
    <property type="entry name" value="HTH-TYPE TRANSCRIPTIONAL REGULATORY PROTEIN GABR"/>
    <property type="match status" value="1"/>
</dbReference>
<reference evidence="7 8" key="1">
    <citation type="journal article" date="2008" name="Int. J. Syst. Evol. Microbiol.">
        <title>Neptunomonas japonica sp. nov., an Osedax japonicus symbiont-like bacterium isolated from sediment adjacent to sperm whale carcasses off Kagoshima, Japan.</title>
        <authorList>
            <person name="Miyazaki M."/>
            <person name="Nogi Y."/>
            <person name="Fujiwara Y."/>
            <person name="Kawato M."/>
            <person name="Kubokawa K."/>
            <person name="Horikoshi K."/>
        </authorList>
    </citation>
    <scope>NUCLEOTIDE SEQUENCE [LARGE SCALE GENOMIC DNA]</scope>
    <source>
        <strain evidence="7 8">JAMM 1380</strain>
    </source>
</reference>
<dbReference type="SUPFAM" id="SSF53383">
    <property type="entry name" value="PLP-dependent transferases"/>
    <property type="match status" value="1"/>
</dbReference>
<dbReference type="InterPro" id="IPR051446">
    <property type="entry name" value="HTH_trans_reg/aminotransferase"/>
</dbReference>
<evidence type="ECO:0000256" key="2">
    <source>
        <dbReference type="ARBA" id="ARBA00022898"/>
    </source>
</evidence>
<dbReference type="SUPFAM" id="SSF46785">
    <property type="entry name" value="Winged helix' DNA-binding domain"/>
    <property type="match status" value="1"/>
</dbReference>
<name>A0A7R6PJ67_9GAMM</name>
<keyword evidence="3" id="KW-0805">Transcription regulation</keyword>
<dbReference type="InterPro" id="IPR015424">
    <property type="entry name" value="PyrdxlP-dep_Trfase"/>
</dbReference>
<dbReference type="PRINTS" id="PR00035">
    <property type="entry name" value="HTHGNTR"/>
</dbReference>